<accession>A0A0F9SDQ5</accession>
<gene>
    <name evidence="1" type="ORF">LCGC14_0863790</name>
</gene>
<dbReference type="EMBL" id="LAZR01002630">
    <property type="protein sequence ID" value="KKN27523.1"/>
    <property type="molecule type" value="Genomic_DNA"/>
</dbReference>
<comment type="caution">
    <text evidence="1">The sequence shown here is derived from an EMBL/GenBank/DDBJ whole genome shotgun (WGS) entry which is preliminary data.</text>
</comment>
<organism evidence="1">
    <name type="scientific">marine sediment metagenome</name>
    <dbReference type="NCBI Taxonomy" id="412755"/>
    <lineage>
        <taxon>unclassified sequences</taxon>
        <taxon>metagenomes</taxon>
        <taxon>ecological metagenomes</taxon>
    </lineage>
</organism>
<proteinExistence type="predicted"/>
<reference evidence="1" key="1">
    <citation type="journal article" date="2015" name="Nature">
        <title>Complex archaea that bridge the gap between prokaryotes and eukaryotes.</title>
        <authorList>
            <person name="Spang A."/>
            <person name="Saw J.H."/>
            <person name="Jorgensen S.L."/>
            <person name="Zaremba-Niedzwiedzka K."/>
            <person name="Martijn J."/>
            <person name="Lind A.E."/>
            <person name="van Eijk R."/>
            <person name="Schleper C."/>
            <person name="Guy L."/>
            <person name="Ettema T.J."/>
        </authorList>
    </citation>
    <scope>NUCLEOTIDE SEQUENCE</scope>
</reference>
<name>A0A0F9SDQ5_9ZZZZ</name>
<dbReference type="AlphaFoldDB" id="A0A0F9SDQ5"/>
<protein>
    <submittedName>
        <fullName evidence="1">Uncharacterized protein</fullName>
    </submittedName>
</protein>
<sequence length="46" mass="5205">MKIKGSKNRKQAEELGLSRILTPDCDASTEQIQFVPSPFSVKQEIR</sequence>
<evidence type="ECO:0000313" key="1">
    <source>
        <dbReference type="EMBL" id="KKN27523.1"/>
    </source>
</evidence>